<feature type="domain" description="HTH lysR-type" evidence="5">
    <location>
        <begin position="8"/>
        <end position="59"/>
    </location>
</feature>
<dbReference type="Gene3D" id="3.40.190.290">
    <property type="match status" value="1"/>
</dbReference>
<dbReference type="CDD" id="cd08422">
    <property type="entry name" value="PBP2_CrgA_like"/>
    <property type="match status" value="1"/>
</dbReference>
<comment type="similarity">
    <text evidence="1">Belongs to the LysR transcriptional regulatory family.</text>
</comment>
<dbReference type="Pfam" id="PF00126">
    <property type="entry name" value="HTH_1"/>
    <property type="match status" value="1"/>
</dbReference>
<dbReference type="GO" id="GO:0003700">
    <property type="term" value="F:DNA-binding transcription factor activity"/>
    <property type="evidence" value="ECO:0007669"/>
    <property type="project" value="InterPro"/>
</dbReference>
<proteinExistence type="inferred from homology"/>
<accession>A0A0W0YLN0</accession>
<sequence>MGILDDSVIFAAVIQQGGFSRAARHLGISNGLISRRITQLESRLGVSLIKRTTRELRLTPEGELFFQHAVRIQQELDSALSLIQSSANKPKGIIRVSAPPYFGRHYLTSIIMKFLDNFPDIKIDLVLSNHQLDPIKEQLDLVIRGAGFIADPRLQDSSMHMKLLLKERIGLYASASYLNMHKELISCADLSSHSLINYSLKNGFQENEKWLYLENKQPCEFIFEPALTANDIESCLNACISGFGIGRFTDLNARHAIQHKQILPVLKQYDWGTYHLFAVYPQQQTLPERTRLFLDFIFAHTRALQS</sequence>
<dbReference type="Proteomes" id="UP000054600">
    <property type="component" value="Unassembled WGS sequence"/>
</dbReference>
<dbReference type="eggNOG" id="COG0583">
    <property type="taxonomic scope" value="Bacteria"/>
</dbReference>
<keyword evidence="3" id="KW-0238">DNA-binding</keyword>
<dbReference type="PANTHER" id="PTHR30537">
    <property type="entry name" value="HTH-TYPE TRANSCRIPTIONAL REGULATOR"/>
    <property type="match status" value="1"/>
</dbReference>
<dbReference type="PANTHER" id="PTHR30537:SF5">
    <property type="entry name" value="HTH-TYPE TRANSCRIPTIONAL ACTIVATOR TTDR-RELATED"/>
    <property type="match status" value="1"/>
</dbReference>
<dbReference type="PRINTS" id="PR00039">
    <property type="entry name" value="HTHLYSR"/>
</dbReference>
<dbReference type="OrthoDB" id="9810065at2"/>
<dbReference type="SUPFAM" id="SSF46785">
    <property type="entry name" value="Winged helix' DNA-binding domain"/>
    <property type="match status" value="1"/>
</dbReference>
<comment type="caution">
    <text evidence="6">The sequence shown here is derived from an EMBL/GenBank/DDBJ whole genome shotgun (WGS) entry which is preliminary data.</text>
</comment>
<evidence type="ECO:0000256" key="4">
    <source>
        <dbReference type="ARBA" id="ARBA00023163"/>
    </source>
</evidence>
<dbReference type="InterPro" id="IPR036390">
    <property type="entry name" value="WH_DNA-bd_sf"/>
</dbReference>
<name>A0A0W0YLN0_9GAMM</name>
<evidence type="ECO:0000256" key="3">
    <source>
        <dbReference type="ARBA" id="ARBA00023125"/>
    </source>
</evidence>
<keyword evidence="7" id="KW-1185">Reference proteome</keyword>
<dbReference type="InterPro" id="IPR005119">
    <property type="entry name" value="LysR_subst-bd"/>
</dbReference>
<dbReference type="InterPro" id="IPR058163">
    <property type="entry name" value="LysR-type_TF_proteobact-type"/>
</dbReference>
<gene>
    <name evidence="6" type="ORF">Lsha_2461</name>
</gene>
<organism evidence="6 7">
    <name type="scientific">Legionella shakespearei DSM 23087</name>
    <dbReference type="NCBI Taxonomy" id="1122169"/>
    <lineage>
        <taxon>Bacteria</taxon>
        <taxon>Pseudomonadati</taxon>
        <taxon>Pseudomonadota</taxon>
        <taxon>Gammaproteobacteria</taxon>
        <taxon>Legionellales</taxon>
        <taxon>Legionellaceae</taxon>
        <taxon>Legionella</taxon>
    </lineage>
</organism>
<evidence type="ECO:0000256" key="2">
    <source>
        <dbReference type="ARBA" id="ARBA00023015"/>
    </source>
</evidence>
<reference evidence="6 7" key="1">
    <citation type="submission" date="2015-11" db="EMBL/GenBank/DDBJ databases">
        <title>Genomic analysis of 38 Legionella species identifies large and diverse effector repertoires.</title>
        <authorList>
            <person name="Burstein D."/>
            <person name="Amaro F."/>
            <person name="Zusman T."/>
            <person name="Lifshitz Z."/>
            <person name="Cohen O."/>
            <person name="Gilbert J.A."/>
            <person name="Pupko T."/>
            <person name="Shuman H.A."/>
            <person name="Segal G."/>
        </authorList>
    </citation>
    <scope>NUCLEOTIDE SEQUENCE [LARGE SCALE GENOMIC DNA]</scope>
    <source>
        <strain evidence="6 7">ATCC 49655</strain>
    </source>
</reference>
<dbReference type="Gene3D" id="1.10.10.10">
    <property type="entry name" value="Winged helix-like DNA-binding domain superfamily/Winged helix DNA-binding domain"/>
    <property type="match status" value="1"/>
</dbReference>
<dbReference type="AlphaFoldDB" id="A0A0W0YLN0"/>
<dbReference type="InterPro" id="IPR000847">
    <property type="entry name" value="LysR_HTH_N"/>
</dbReference>
<protein>
    <submittedName>
        <fullName evidence="6">LysR family transcriptional regulator</fullName>
    </submittedName>
</protein>
<evidence type="ECO:0000259" key="5">
    <source>
        <dbReference type="PROSITE" id="PS50931"/>
    </source>
</evidence>
<dbReference type="Pfam" id="PF03466">
    <property type="entry name" value="LysR_substrate"/>
    <property type="match status" value="1"/>
</dbReference>
<dbReference type="EMBL" id="LNYW01000066">
    <property type="protein sequence ID" value="KTD57620.1"/>
    <property type="molecule type" value="Genomic_DNA"/>
</dbReference>
<keyword evidence="2" id="KW-0805">Transcription regulation</keyword>
<evidence type="ECO:0000256" key="1">
    <source>
        <dbReference type="ARBA" id="ARBA00009437"/>
    </source>
</evidence>
<dbReference type="PROSITE" id="PS50931">
    <property type="entry name" value="HTH_LYSR"/>
    <property type="match status" value="1"/>
</dbReference>
<dbReference type="InterPro" id="IPR036388">
    <property type="entry name" value="WH-like_DNA-bd_sf"/>
</dbReference>
<dbReference type="STRING" id="1122169.Lsha_2461"/>
<evidence type="ECO:0000313" key="6">
    <source>
        <dbReference type="EMBL" id="KTD57620.1"/>
    </source>
</evidence>
<dbReference type="PATRIC" id="fig|1122169.6.peg.2830"/>
<dbReference type="SUPFAM" id="SSF53850">
    <property type="entry name" value="Periplasmic binding protein-like II"/>
    <property type="match status" value="1"/>
</dbReference>
<evidence type="ECO:0000313" key="7">
    <source>
        <dbReference type="Proteomes" id="UP000054600"/>
    </source>
</evidence>
<keyword evidence="4" id="KW-0804">Transcription</keyword>
<dbReference type="RefSeq" id="WP_018577437.1">
    <property type="nucleotide sequence ID" value="NZ_KB892403.1"/>
</dbReference>
<dbReference type="FunFam" id="1.10.10.10:FF:000001">
    <property type="entry name" value="LysR family transcriptional regulator"/>
    <property type="match status" value="1"/>
</dbReference>
<dbReference type="GO" id="GO:0006351">
    <property type="term" value="P:DNA-templated transcription"/>
    <property type="evidence" value="ECO:0007669"/>
    <property type="project" value="TreeGrafter"/>
</dbReference>
<dbReference type="GO" id="GO:0043565">
    <property type="term" value="F:sequence-specific DNA binding"/>
    <property type="evidence" value="ECO:0007669"/>
    <property type="project" value="TreeGrafter"/>
</dbReference>